<evidence type="ECO:0000313" key="3">
    <source>
        <dbReference type="Proteomes" id="UP001165190"/>
    </source>
</evidence>
<gene>
    <name evidence="2" type="ORF">HRI_003222600</name>
</gene>
<dbReference type="PANTHER" id="PTHR36782:SF1">
    <property type="entry name" value="CALCIUM UNIPORTER PROTEIN"/>
    <property type="match status" value="1"/>
</dbReference>
<accession>A0A9W7IHQ3</accession>
<keyword evidence="3" id="KW-1185">Reference proteome</keyword>
<dbReference type="Pfam" id="PF25418">
    <property type="entry name" value="DUF7890"/>
    <property type="match status" value="1"/>
</dbReference>
<name>A0A9W7IHQ3_HIBTR</name>
<evidence type="ECO:0000259" key="1">
    <source>
        <dbReference type="Pfam" id="PF25418"/>
    </source>
</evidence>
<dbReference type="EMBL" id="BSYR01000027">
    <property type="protein sequence ID" value="GMI95533.1"/>
    <property type="molecule type" value="Genomic_DNA"/>
</dbReference>
<dbReference type="AlphaFoldDB" id="A0A9W7IHQ3"/>
<reference evidence="2" key="1">
    <citation type="submission" date="2023-05" db="EMBL/GenBank/DDBJ databases">
        <title>Genome and transcriptome analyses reveal genes involved in the formation of fine ridges on petal epidermal cells in Hibiscus trionum.</title>
        <authorList>
            <person name="Koshimizu S."/>
            <person name="Masuda S."/>
            <person name="Ishii T."/>
            <person name="Shirasu K."/>
            <person name="Hoshino A."/>
            <person name="Arita M."/>
        </authorList>
    </citation>
    <scope>NUCLEOTIDE SEQUENCE</scope>
    <source>
        <strain evidence="2">Hamamatsu line</strain>
    </source>
</reference>
<sequence>MLTFIAACFCKVLCGEIIEFGESKTKSTSNFICRDELSKTKGDSFSSREEMVKVKDPKMRIKVKMTREEAARLLSRCKEGGIIEFKDVASQLVNLPMNRVTVVSPCSAAKPLLHSIPEEY</sequence>
<organism evidence="2 3">
    <name type="scientific">Hibiscus trionum</name>
    <name type="common">Flower of an hour</name>
    <dbReference type="NCBI Taxonomy" id="183268"/>
    <lineage>
        <taxon>Eukaryota</taxon>
        <taxon>Viridiplantae</taxon>
        <taxon>Streptophyta</taxon>
        <taxon>Embryophyta</taxon>
        <taxon>Tracheophyta</taxon>
        <taxon>Spermatophyta</taxon>
        <taxon>Magnoliopsida</taxon>
        <taxon>eudicotyledons</taxon>
        <taxon>Gunneridae</taxon>
        <taxon>Pentapetalae</taxon>
        <taxon>rosids</taxon>
        <taxon>malvids</taxon>
        <taxon>Malvales</taxon>
        <taxon>Malvaceae</taxon>
        <taxon>Malvoideae</taxon>
        <taxon>Hibiscus</taxon>
    </lineage>
</organism>
<dbReference type="Proteomes" id="UP001165190">
    <property type="component" value="Unassembled WGS sequence"/>
</dbReference>
<dbReference type="InterPro" id="IPR057212">
    <property type="entry name" value="DUF7890"/>
</dbReference>
<evidence type="ECO:0000313" key="2">
    <source>
        <dbReference type="EMBL" id="GMI95533.1"/>
    </source>
</evidence>
<proteinExistence type="predicted"/>
<dbReference type="PANTHER" id="PTHR36782">
    <property type="entry name" value="BNAC03G62080D PROTEIN"/>
    <property type="match status" value="1"/>
</dbReference>
<comment type="caution">
    <text evidence="2">The sequence shown here is derived from an EMBL/GenBank/DDBJ whole genome shotgun (WGS) entry which is preliminary data.</text>
</comment>
<dbReference type="OrthoDB" id="1077969at2759"/>
<feature type="domain" description="DUF7890" evidence="1">
    <location>
        <begin position="59"/>
        <end position="103"/>
    </location>
</feature>
<protein>
    <recommendedName>
        <fullName evidence="1">DUF7890 domain-containing protein</fullName>
    </recommendedName>
</protein>